<feature type="binding site" description="axial binding residue" evidence="14">
    <location>
        <position position="92"/>
    </location>
    <ligand>
        <name>heme</name>
        <dbReference type="ChEBI" id="CHEBI:30413"/>
        <label>1</label>
    </ligand>
    <ligandPart>
        <name>Fe</name>
        <dbReference type="ChEBI" id="CHEBI:18248"/>
    </ligandPart>
</feature>
<dbReference type="InterPro" id="IPR005126">
    <property type="entry name" value="NapC/NirT_cyt_c_N"/>
</dbReference>
<comment type="cofactor">
    <cofactor evidence="13">
        <name>heme</name>
        <dbReference type="ChEBI" id="CHEBI:30413"/>
    </cofactor>
    <text evidence="13">Binds 4 heme groups per subunit.</text>
</comment>
<keyword evidence="6" id="KW-0812">Transmembrane</keyword>
<evidence type="ECO:0000256" key="6">
    <source>
        <dbReference type="ARBA" id="ARBA00022692"/>
    </source>
</evidence>
<feature type="domain" description="NapC/NirT cytochrome c N-terminal" evidence="15">
    <location>
        <begin position="3"/>
        <end position="173"/>
    </location>
</feature>
<feature type="binding site" description="axial binding residue" evidence="14">
    <location>
        <position position="167"/>
    </location>
    <ligand>
        <name>heme</name>
        <dbReference type="ChEBI" id="CHEBI:30413"/>
        <label>4</label>
    </ligand>
    <ligandPart>
        <name>Fe</name>
        <dbReference type="ChEBI" id="CHEBI:18248"/>
    </ligandPart>
</feature>
<keyword evidence="7 12" id="KW-0479">Metal-binding</keyword>
<dbReference type="GO" id="GO:0046872">
    <property type="term" value="F:metal ion binding"/>
    <property type="evidence" value="ECO:0007669"/>
    <property type="project" value="UniProtKB-KW"/>
</dbReference>
<evidence type="ECO:0000256" key="9">
    <source>
        <dbReference type="ARBA" id="ARBA00022989"/>
    </source>
</evidence>
<keyword evidence="17" id="KW-1185">Reference proteome</keyword>
<name>A0A1Y0HJJ8_9BACT</name>
<dbReference type="SUPFAM" id="SSF48695">
    <property type="entry name" value="Multiheme cytochromes"/>
    <property type="match status" value="1"/>
</dbReference>
<dbReference type="InterPro" id="IPR036280">
    <property type="entry name" value="Multihaem_cyt_sf"/>
</dbReference>
<feature type="binding site" description="covalent" evidence="13">
    <location>
        <position position="36"/>
    </location>
    <ligand>
        <name>heme</name>
        <dbReference type="ChEBI" id="CHEBI:30413"/>
        <label>1</label>
    </ligand>
</feature>
<evidence type="ECO:0000256" key="5">
    <source>
        <dbReference type="ARBA" id="ARBA00022617"/>
    </source>
</evidence>
<keyword evidence="5 12" id="KW-0349">Heme</keyword>
<reference evidence="17" key="1">
    <citation type="submission" date="2017-05" db="EMBL/GenBank/DDBJ databases">
        <title>Dechlorination kinetics govern the competition between two new strains of the genus Sulfurospirillum.</title>
        <authorList>
            <person name="Buttet G.F."/>
            <person name="Murray A.M."/>
            <person name="Goris T."/>
            <person name="Burion M."/>
            <person name="Lin B."/>
            <person name="Rolle M."/>
            <person name="Maillard J."/>
        </authorList>
    </citation>
    <scope>NUCLEOTIDE SEQUENCE [LARGE SCALE GENOMIC DNA]</scope>
    <source>
        <strain evidence="17">SL2-1</strain>
    </source>
</reference>
<comment type="subcellular location">
    <subcellularLocation>
        <location evidence="1">Cell membrane</location>
        <topology evidence="1">Single-pass membrane protein</topology>
    </subcellularLocation>
</comment>
<feature type="binding site" description="covalent" evidence="13">
    <location>
        <position position="163"/>
    </location>
    <ligand>
        <name>heme</name>
        <dbReference type="ChEBI" id="CHEBI:30413"/>
        <label>4</label>
    </ligand>
</feature>
<keyword evidence="9" id="KW-1133">Transmembrane helix</keyword>
<dbReference type="Pfam" id="PF03264">
    <property type="entry name" value="Cytochrom_NNT"/>
    <property type="match status" value="1"/>
</dbReference>
<evidence type="ECO:0000256" key="2">
    <source>
        <dbReference type="ARBA" id="ARBA00007395"/>
    </source>
</evidence>
<organism evidence="16 17">
    <name type="scientific">Sulfurospirillum diekertiae</name>
    <dbReference type="NCBI Taxonomy" id="1854492"/>
    <lineage>
        <taxon>Bacteria</taxon>
        <taxon>Pseudomonadati</taxon>
        <taxon>Campylobacterota</taxon>
        <taxon>Epsilonproteobacteria</taxon>
        <taxon>Campylobacterales</taxon>
        <taxon>Sulfurospirillaceae</taxon>
        <taxon>Sulfurospirillum</taxon>
    </lineage>
</organism>
<dbReference type="PANTHER" id="PTHR30333">
    <property type="entry name" value="CYTOCHROME C-TYPE PROTEIN"/>
    <property type="match status" value="1"/>
</dbReference>
<feature type="binding site" description="covalent" evidence="13">
    <location>
        <position position="39"/>
    </location>
    <ligand>
        <name>heme</name>
        <dbReference type="ChEBI" id="CHEBI:30413"/>
        <label>1</label>
    </ligand>
</feature>
<evidence type="ECO:0000256" key="1">
    <source>
        <dbReference type="ARBA" id="ARBA00004162"/>
    </source>
</evidence>
<feature type="binding site" description="covalent" evidence="13">
    <location>
        <position position="68"/>
    </location>
    <ligand>
        <name>heme</name>
        <dbReference type="ChEBI" id="CHEBI:30413"/>
        <label>2</label>
    </ligand>
</feature>
<evidence type="ECO:0000256" key="11">
    <source>
        <dbReference type="ARBA" id="ARBA00023136"/>
    </source>
</evidence>
<dbReference type="PIRSF" id="PIRSF000013">
    <property type="entry name" value="4_hem_cytochrm_NapC"/>
    <property type="match status" value="1"/>
</dbReference>
<comment type="similarity">
    <text evidence="2">Belongs to the NapC/NirT/NrfH family.</text>
</comment>
<dbReference type="EMBL" id="CP021416">
    <property type="protein sequence ID" value="ARU47584.1"/>
    <property type="molecule type" value="Genomic_DNA"/>
</dbReference>
<keyword evidence="10 12" id="KW-0408">Iron</keyword>
<feature type="binding site" description="covalent" evidence="13">
    <location>
        <position position="123"/>
    </location>
    <ligand>
        <name>heme</name>
        <dbReference type="ChEBI" id="CHEBI:30413"/>
        <label>3</label>
    </ligand>
</feature>
<dbReference type="Proteomes" id="UP000196005">
    <property type="component" value="Chromosome"/>
</dbReference>
<evidence type="ECO:0000256" key="7">
    <source>
        <dbReference type="ARBA" id="ARBA00022723"/>
    </source>
</evidence>
<keyword evidence="3 12" id="KW-0813">Transport</keyword>
<protein>
    <recommendedName>
        <fullName evidence="12">Cytochrome c-type protein</fullName>
    </recommendedName>
</protein>
<evidence type="ECO:0000313" key="17">
    <source>
        <dbReference type="Proteomes" id="UP000196005"/>
    </source>
</evidence>
<evidence type="ECO:0000256" key="10">
    <source>
        <dbReference type="ARBA" id="ARBA00023004"/>
    </source>
</evidence>
<dbReference type="KEGG" id="suls:Sdiek1_0402"/>
<dbReference type="InterPro" id="IPR038266">
    <property type="entry name" value="NapC/NirT_cytc_sf"/>
</dbReference>
<feature type="binding site" description="covalent" evidence="13">
    <location>
        <position position="166"/>
    </location>
    <ligand>
        <name>heme</name>
        <dbReference type="ChEBI" id="CHEBI:30413"/>
        <label>4</label>
    </ligand>
</feature>
<feature type="binding site" description="axial binding residue" evidence="14">
    <location>
        <position position="172"/>
    </location>
    <ligand>
        <name>heme</name>
        <dbReference type="ChEBI" id="CHEBI:30413"/>
        <label>2</label>
    </ligand>
    <ligandPart>
        <name>Fe</name>
        <dbReference type="ChEBI" id="CHEBI:18248"/>
    </ligandPart>
</feature>
<gene>
    <name evidence="16" type="ORF">Sdiek1_0402</name>
</gene>
<feature type="binding site" evidence="13">
    <location>
        <position position="85"/>
    </location>
    <ligand>
        <name>a menaquinol</name>
        <dbReference type="ChEBI" id="CHEBI:18151"/>
    </ligand>
</feature>
<dbReference type="GO" id="GO:0005886">
    <property type="term" value="C:plasma membrane"/>
    <property type="evidence" value="ECO:0007669"/>
    <property type="project" value="UniProtKB-SubCell"/>
</dbReference>
<dbReference type="OrthoDB" id="9782159at2"/>
<dbReference type="AlphaFoldDB" id="A0A1Y0HJJ8"/>
<dbReference type="InterPro" id="IPR024717">
    <property type="entry name" value="NapC/NirT/NrfH"/>
</dbReference>
<evidence type="ECO:0000256" key="3">
    <source>
        <dbReference type="ARBA" id="ARBA00022448"/>
    </source>
</evidence>
<dbReference type="GO" id="GO:0019333">
    <property type="term" value="P:denitrification pathway"/>
    <property type="evidence" value="ECO:0007669"/>
    <property type="project" value="InterPro"/>
</dbReference>
<evidence type="ECO:0000256" key="12">
    <source>
        <dbReference type="PIRNR" id="PIRNR000013"/>
    </source>
</evidence>
<keyword evidence="11" id="KW-0472">Membrane</keyword>
<keyword evidence="8 12" id="KW-0249">Electron transport</keyword>
<feature type="binding site" description="covalent" evidence="13">
    <location>
        <position position="126"/>
    </location>
    <ligand>
        <name>heme</name>
        <dbReference type="ChEBI" id="CHEBI:30413"/>
        <label>3</label>
    </ligand>
</feature>
<evidence type="ECO:0000256" key="8">
    <source>
        <dbReference type="ARBA" id="ARBA00022982"/>
    </source>
</evidence>
<accession>A0A1Y0HJJ8</accession>
<feature type="binding site" description="axial binding residue" evidence="14">
    <location>
        <position position="72"/>
    </location>
    <ligand>
        <name>heme</name>
        <dbReference type="ChEBI" id="CHEBI:30413"/>
        <label>2</label>
    </ligand>
    <ligandPart>
        <name>Fe</name>
        <dbReference type="ChEBI" id="CHEBI:18248"/>
    </ligandPart>
</feature>
<dbReference type="InterPro" id="IPR051174">
    <property type="entry name" value="Cytochrome_c-type_ET"/>
</dbReference>
<dbReference type="Gene3D" id="1.10.3820.10">
    <property type="entry name" value="Di-heme elbow motif domain"/>
    <property type="match status" value="1"/>
</dbReference>
<feature type="binding site" description="covalent" evidence="13">
    <location>
        <position position="71"/>
    </location>
    <ligand>
        <name>heme</name>
        <dbReference type="ChEBI" id="CHEBI:30413"/>
        <label>2</label>
    </ligand>
</feature>
<evidence type="ECO:0000259" key="15">
    <source>
        <dbReference type="Pfam" id="PF03264"/>
    </source>
</evidence>
<evidence type="ECO:0000256" key="4">
    <source>
        <dbReference type="ARBA" id="ARBA00022475"/>
    </source>
</evidence>
<feature type="binding site" description="axial binding residue" evidence="14">
    <location>
        <position position="127"/>
    </location>
    <ligand>
        <name>heme</name>
        <dbReference type="ChEBI" id="CHEBI:30413"/>
        <label>3</label>
    </ligand>
    <ligandPart>
        <name>Fe</name>
        <dbReference type="ChEBI" id="CHEBI:18248"/>
    </ligandPart>
</feature>
<evidence type="ECO:0000256" key="13">
    <source>
        <dbReference type="PIRSR" id="PIRSR000013-1"/>
    </source>
</evidence>
<comment type="PTM">
    <text evidence="12">Binds 4 heme groups per subunit.</text>
</comment>
<dbReference type="GO" id="GO:0020037">
    <property type="term" value="F:heme binding"/>
    <property type="evidence" value="ECO:0007669"/>
    <property type="project" value="InterPro"/>
</dbReference>
<sequence>MKKIIIITALVSFCVALVFVWGGTKVVKATGDAPFCGACHSWDGLIAQTHLQDPIHGNANPKGVQATCTECHLPHSSLITYLGVKAKNGIAEGWTTLTGDASKKDWLANREHARKNYTYDSSCLACHSTLLEKANQEAFKDESSSKMHLKYIAFQGTKEAMQCTSCHKFIGHKDLGETLFKHNDTRPESWDEWEKQRKEKK</sequence>
<keyword evidence="4" id="KW-1003">Cell membrane</keyword>
<evidence type="ECO:0000256" key="14">
    <source>
        <dbReference type="PIRSR" id="PIRSR000013-2"/>
    </source>
</evidence>
<evidence type="ECO:0000313" key="16">
    <source>
        <dbReference type="EMBL" id="ARU47584.1"/>
    </source>
</evidence>
<proteinExistence type="inferred from homology"/>
<dbReference type="RefSeq" id="WP_087437662.1">
    <property type="nucleotide sequence ID" value="NZ_CP021416.1"/>
</dbReference>